<evidence type="ECO:0000313" key="9">
    <source>
        <dbReference type="EMBL" id="SJK85678.1"/>
    </source>
</evidence>
<name>A0A1N5WRX8_9ARCH</name>
<accession>A0A1N5WRX8</accession>
<dbReference type="STRING" id="1673428.CPM_1903"/>
<dbReference type="Proteomes" id="UP000187822">
    <property type="component" value="Chromosome I"/>
</dbReference>
<dbReference type="SUPFAM" id="SSF52490">
    <property type="entry name" value="Tubulin nucleotide-binding domain-like"/>
    <property type="match status" value="1"/>
</dbReference>
<comment type="similarity">
    <text evidence="1 5">Belongs to the FtsZ family.</text>
</comment>
<dbReference type="Pfam" id="PF12327">
    <property type="entry name" value="FtsZ_C"/>
    <property type="match status" value="1"/>
</dbReference>
<feature type="domain" description="Tubulin/FtsZ 2-layer sandwich" evidence="7">
    <location>
        <begin position="219"/>
        <end position="336"/>
    </location>
</feature>
<dbReference type="GO" id="GO:0043093">
    <property type="term" value="P:FtsZ-dependent cytokinesis"/>
    <property type="evidence" value="ECO:0007669"/>
    <property type="project" value="UniProtKB-UniRule"/>
</dbReference>
<dbReference type="HAMAP" id="MF_00909">
    <property type="entry name" value="FtsZ"/>
    <property type="match status" value="1"/>
</dbReference>
<keyword evidence="2 5" id="KW-0547">Nucleotide-binding</keyword>
<dbReference type="PANTHER" id="PTHR30314">
    <property type="entry name" value="CELL DIVISION PROTEIN FTSZ-RELATED"/>
    <property type="match status" value="1"/>
</dbReference>
<dbReference type="GO" id="GO:0005737">
    <property type="term" value="C:cytoplasm"/>
    <property type="evidence" value="ECO:0007669"/>
    <property type="project" value="UniProtKB-SubCell"/>
</dbReference>
<dbReference type="CDD" id="cd02201">
    <property type="entry name" value="FtsZ_type1"/>
    <property type="match status" value="1"/>
</dbReference>
<evidence type="ECO:0000256" key="1">
    <source>
        <dbReference type="ARBA" id="ARBA00009690"/>
    </source>
</evidence>
<keyword evidence="3 5" id="KW-0342">GTP-binding</keyword>
<dbReference type="EMBL" id="LT719092">
    <property type="protein sequence ID" value="SJK85678.1"/>
    <property type="molecule type" value="Genomic_DNA"/>
</dbReference>
<dbReference type="InterPro" id="IPR024757">
    <property type="entry name" value="FtsZ_C"/>
</dbReference>
<sequence length="354" mass="37851">MSVNCLSMMEYDSEMEKILKTAKVRIKVIGCGGAGCNSVTNLKKFGLSGAKLIALNTDAAHLKDKTDSDVLMLIGERLTNGHGAKADPNVGRDAAIESRDSIMKATANADLVFIIAGMGGGTGTGSAPIVAQAAKANGAQVICFVTLPTKSEGEIRKQNAKIGLESLTKVSHTVIVISNERLKQINNKKNEEESYAMADKFIVDQISGIVNTITDTSLINVEFSDLMRVLSHSRAAYVGVGESSGGEKRMDFALNDALTNQLIDVDISKAKGCLMRVIGGNFTIDEFDDISKKMLGMMNEDCEFIVGADIKEEMGDAVKIFLIITGVDSNFIIGNGDDIDPHLFGDDDSDNRIA</sequence>
<comment type="subunit">
    <text evidence="5">Homodimer. Polymerizes to form a dynamic ring structure in a strictly GTP-dependent manner. Interacts directly with several other division proteins.</text>
</comment>
<feature type="binding site" evidence="5">
    <location>
        <position position="152"/>
    </location>
    <ligand>
        <name>GTP</name>
        <dbReference type="ChEBI" id="CHEBI:37565"/>
    </ligand>
</feature>
<evidence type="ECO:0000256" key="4">
    <source>
        <dbReference type="ARBA" id="ARBA00023210"/>
    </source>
</evidence>
<dbReference type="SMART" id="SM00865">
    <property type="entry name" value="Tubulin_C"/>
    <property type="match status" value="1"/>
</dbReference>
<feature type="binding site" evidence="5">
    <location>
        <begin position="121"/>
        <end position="123"/>
    </location>
    <ligand>
        <name>GTP</name>
        <dbReference type="ChEBI" id="CHEBI:37565"/>
    </ligand>
</feature>
<dbReference type="InterPro" id="IPR018316">
    <property type="entry name" value="Tubulin/FtsZ_2-layer-sand-dom"/>
</dbReference>
<feature type="binding site" evidence="5">
    <location>
        <begin position="33"/>
        <end position="37"/>
    </location>
    <ligand>
        <name>GTP</name>
        <dbReference type="ChEBI" id="CHEBI:37565"/>
    </ligand>
</feature>
<evidence type="ECO:0000259" key="7">
    <source>
        <dbReference type="SMART" id="SM00865"/>
    </source>
</evidence>
<keyword evidence="5" id="KW-0963">Cytoplasm</keyword>
<keyword evidence="5 8" id="KW-0132">Cell division</keyword>
<dbReference type="AlphaFoldDB" id="A0A1N5WRX8"/>
<keyword evidence="4 5" id="KW-0717">Septation</keyword>
<dbReference type="Proteomes" id="UP000195607">
    <property type="component" value="Chromosome I"/>
</dbReference>
<evidence type="ECO:0000259" key="6">
    <source>
        <dbReference type="SMART" id="SM00864"/>
    </source>
</evidence>
<comment type="subcellular location">
    <subcellularLocation>
        <location evidence="5">Cytoplasm</location>
    </subcellularLocation>
    <text evidence="5">Assembles at midcell at the inner surface of the cytoplasmic membrane.</text>
</comment>
<evidence type="ECO:0000313" key="11">
    <source>
        <dbReference type="Proteomes" id="UP000195607"/>
    </source>
</evidence>
<dbReference type="InterPro" id="IPR008280">
    <property type="entry name" value="Tub_FtsZ_C"/>
</dbReference>
<feature type="binding site" evidence="5">
    <location>
        <position position="156"/>
    </location>
    <ligand>
        <name>GTP</name>
        <dbReference type="ChEBI" id="CHEBI:37565"/>
    </ligand>
</feature>
<dbReference type="InterPro" id="IPR036525">
    <property type="entry name" value="Tubulin/FtsZ_GTPase_sf"/>
</dbReference>
<protein>
    <recommendedName>
        <fullName evidence="5">Cell division protein FtsZ</fullName>
    </recommendedName>
</protein>
<dbReference type="Gene3D" id="3.40.50.1440">
    <property type="entry name" value="Tubulin/FtsZ, GTPase domain"/>
    <property type="match status" value="1"/>
</dbReference>
<dbReference type="GO" id="GO:0005525">
    <property type="term" value="F:GTP binding"/>
    <property type="evidence" value="ECO:0007669"/>
    <property type="project" value="UniProtKB-UniRule"/>
</dbReference>
<dbReference type="PRINTS" id="PR00423">
    <property type="entry name" value="CELLDVISFTSZ"/>
</dbReference>
<keyword evidence="10" id="KW-1185">Reference proteome</keyword>
<dbReference type="GO" id="GO:0003924">
    <property type="term" value="F:GTPase activity"/>
    <property type="evidence" value="ECO:0007669"/>
    <property type="project" value="UniProtKB-UniRule"/>
</dbReference>
<proteinExistence type="inferred from homology"/>
<evidence type="ECO:0000313" key="8">
    <source>
        <dbReference type="EMBL" id="SIM88018.1"/>
    </source>
</evidence>
<dbReference type="KEGG" id="cdiv:CPM_1903"/>
<reference evidence="10" key="2">
    <citation type="submission" date="2016-06" db="EMBL/GenBank/DDBJ databases">
        <authorList>
            <person name="Toshchakov V.S."/>
        </authorList>
    </citation>
    <scope>NUCLEOTIDE SEQUENCE [LARGE SCALE GENOMIC DNA]</scope>
    <source>
        <strain>PM4 (JCM 30641</strain>
        <strain evidence="10">\VKM B-2940)</strain>
    </source>
</reference>
<dbReference type="EMBL" id="LT671858">
    <property type="protein sequence ID" value="SIM88018.1"/>
    <property type="molecule type" value="Genomic_DNA"/>
</dbReference>
<evidence type="ECO:0000313" key="10">
    <source>
        <dbReference type="Proteomes" id="UP000187822"/>
    </source>
</evidence>
<feature type="domain" description="Tubulin/FtsZ GTPase" evidence="6">
    <location>
        <begin position="25"/>
        <end position="217"/>
    </location>
</feature>
<gene>
    <name evidence="5" type="primary">ftsZ</name>
    <name evidence="9" type="ORF">CPM_1903</name>
    <name evidence="8" type="ORF">CSP5_1965</name>
</gene>
<dbReference type="InterPro" id="IPR045061">
    <property type="entry name" value="FtsZ/CetZ"/>
</dbReference>
<evidence type="ECO:0000256" key="2">
    <source>
        <dbReference type="ARBA" id="ARBA00022741"/>
    </source>
</evidence>
<dbReference type="SUPFAM" id="SSF55307">
    <property type="entry name" value="Tubulin C-terminal domain-like"/>
    <property type="match status" value="1"/>
</dbReference>
<dbReference type="GO" id="GO:0051258">
    <property type="term" value="P:protein polymerization"/>
    <property type="evidence" value="ECO:0007669"/>
    <property type="project" value="UniProtKB-UniRule"/>
</dbReference>
<reference evidence="9" key="3">
    <citation type="submission" date="2016-06" db="EMBL/GenBank/DDBJ databases">
        <authorList>
            <person name="Olsen C.W."/>
            <person name="Carey S."/>
            <person name="Hinshaw L."/>
            <person name="Karasin A.I."/>
        </authorList>
    </citation>
    <scope>NUCLEOTIDE SEQUENCE [LARGE SCALE GENOMIC DNA]</scope>
    <source>
        <strain evidence="9">PM4</strain>
    </source>
</reference>
<evidence type="ECO:0000256" key="3">
    <source>
        <dbReference type="ARBA" id="ARBA00023134"/>
    </source>
</evidence>
<organism evidence="8 11">
    <name type="scientific">Cuniculiplasma divulgatum</name>
    <dbReference type="NCBI Taxonomy" id="1673428"/>
    <lineage>
        <taxon>Archaea</taxon>
        <taxon>Methanobacteriati</taxon>
        <taxon>Thermoplasmatota</taxon>
        <taxon>Thermoplasmata</taxon>
        <taxon>Thermoplasmatales</taxon>
        <taxon>Cuniculiplasmataceae</taxon>
        <taxon>Cuniculiplasma</taxon>
    </lineage>
</organism>
<dbReference type="GO" id="GO:0032153">
    <property type="term" value="C:cell division site"/>
    <property type="evidence" value="ECO:0007669"/>
    <property type="project" value="UniProtKB-UniRule"/>
</dbReference>
<comment type="function">
    <text evidence="5">Essential cell division protein that forms a contractile ring structure (Z ring) at the future cell division site. The regulation of the ring assembly controls the timing and the location of cell division. One of the functions of the FtsZ ring is to recruit other cell division proteins to the septum to produce a new cell wall between the dividing cells. Binds GTP and shows GTPase activity.</text>
</comment>
<keyword evidence="5" id="KW-0131">Cell cycle</keyword>
<evidence type="ECO:0000256" key="5">
    <source>
        <dbReference type="HAMAP-Rule" id="MF_00909"/>
    </source>
</evidence>
<reference evidence="8 11" key="1">
    <citation type="submission" date="2016-04" db="EMBL/GenBank/DDBJ databases">
        <authorList>
            <person name="Evans L.H."/>
            <person name="Alamgir A."/>
            <person name="Owens N."/>
            <person name="Weber N.D."/>
            <person name="Virtaneva K."/>
            <person name="Barbian K."/>
            <person name="Babar A."/>
            <person name="Rosenke K."/>
        </authorList>
    </citation>
    <scope>NUCLEOTIDE SEQUENCE [LARGE SCALE GENOMIC DNA]</scope>
    <source>
        <strain evidence="8">S5</strain>
        <strain evidence="11">S5(T) (JCM 30642 \VKM B-2941)</strain>
    </source>
</reference>
<dbReference type="SMART" id="SM00864">
    <property type="entry name" value="Tubulin"/>
    <property type="match status" value="1"/>
</dbReference>
<dbReference type="InterPro" id="IPR000158">
    <property type="entry name" value="Cell_div_FtsZ"/>
</dbReference>
<dbReference type="InterPro" id="IPR003008">
    <property type="entry name" value="Tubulin_FtsZ_GTPase"/>
</dbReference>
<dbReference type="Pfam" id="PF00091">
    <property type="entry name" value="Tubulin"/>
    <property type="match status" value="1"/>
</dbReference>
<dbReference type="PANTHER" id="PTHR30314:SF3">
    <property type="entry name" value="MITOCHONDRIAL DIVISION PROTEIN FSZA"/>
    <property type="match status" value="1"/>
</dbReference>
<feature type="binding site" evidence="5">
    <location>
        <position position="199"/>
    </location>
    <ligand>
        <name>GTP</name>
        <dbReference type="ChEBI" id="CHEBI:37565"/>
    </ligand>
</feature>